<dbReference type="AlphaFoldDB" id="A0A1N7NMN9"/>
<dbReference type="EMBL" id="FTOO01000009">
    <property type="protein sequence ID" value="SIS99703.1"/>
    <property type="molecule type" value="Genomic_DNA"/>
</dbReference>
<sequence length="545" mass="63729">MAYESIQVHDIVDRAVRHVWSIPEFQRGFVWKATQVKDLVESLWLRYPIGSFLLWKSEGNRQVQSARDAGVPYLWVVDGQQRTTALCILFGRKPYWWHDVDEWNRTLEKYDIRFDVEAKEPPYFLIANAVIKKMKAPRYIPVRELLNLDTNKDADQQKLSNLATDIKRNGLCKHMDAMEVYTRLDRVRRIRDADIVTVTIDHELEDVVEIFSRLNSRGTRVTEADIYLGVVAARTPGWIRESFLPYLRELEDSGYAISPNLLFRCITAIGVKKVRFKEVDEAFWTSETIQSTWQRTKDAWKSLIGHFREYGIFGSRPLPTENALVVLIALIDRFREGPFNLMLYWFLQASRFGRYSTSSYTAMEEDLRDIGEAECLIDAVRKLLSRLNHNTPFDAEDFLRDYGDSPFGRFLLYLLIYKQRALDWDEREQRIGFEGLQALADFRPQWHHIFPRKFLQGRVPDDKVDALANIAVIGPKANIRINAQSPMDYLRRYKITPEKLRAQFIEQDIQTCTIDDYEQWLCKRAERLAEAANAFFAELKVGANV</sequence>
<dbReference type="PANTHER" id="PTHR37292:SF2">
    <property type="entry name" value="DUF262 DOMAIN-CONTAINING PROTEIN"/>
    <property type="match status" value="1"/>
</dbReference>
<dbReference type="STRING" id="252246.SAMN05421799_10941"/>
<evidence type="ECO:0000259" key="1">
    <source>
        <dbReference type="Pfam" id="PF03235"/>
    </source>
</evidence>
<accession>A0A1N7NMN9</accession>
<dbReference type="RefSeq" id="WP_076347932.1">
    <property type="nucleotide sequence ID" value="NZ_FTOO01000009.1"/>
</dbReference>
<evidence type="ECO:0000313" key="2">
    <source>
        <dbReference type="EMBL" id="SIS99703.1"/>
    </source>
</evidence>
<proteinExistence type="predicted"/>
<reference evidence="3" key="1">
    <citation type="submission" date="2017-01" db="EMBL/GenBank/DDBJ databases">
        <authorList>
            <person name="Varghese N."/>
            <person name="Submissions S."/>
        </authorList>
    </citation>
    <scope>NUCLEOTIDE SEQUENCE [LARGE SCALE GENOMIC DNA]</scope>
    <source>
        <strain evidence="3">DSM 16176</strain>
    </source>
</reference>
<dbReference type="Proteomes" id="UP000186156">
    <property type="component" value="Unassembled WGS sequence"/>
</dbReference>
<protein>
    <recommendedName>
        <fullName evidence="1">GmrSD restriction endonucleases N-terminal domain-containing protein</fullName>
    </recommendedName>
</protein>
<gene>
    <name evidence="2" type="ORF">SAMN05421799_10941</name>
</gene>
<dbReference type="PANTHER" id="PTHR37292">
    <property type="entry name" value="VNG6097C"/>
    <property type="match status" value="1"/>
</dbReference>
<dbReference type="Pfam" id="PF03235">
    <property type="entry name" value="GmrSD_N"/>
    <property type="match status" value="1"/>
</dbReference>
<evidence type="ECO:0000313" key="3">
    <source>
        <dbReference type="Proteomes" id="UP000186156"/>
    </source>
</evidence>
<dbReference type="OrthoDB" id="9798761at2"/>
<keyword evidence="3" id="KW-1185">Reference proteome</keyword>
<dbReference type="InterPro" id="IPR004919">
    <property type="entry name" value="GmrSD_N"/>
</dbReference>
<feature type="domain" description="GmrSD restriction endonucleases N-terminal" evidence="1">
    <location>
        <begin position="10"/>
        <end position="227"/>
    </location>
</feature>
<name>A0A1N7NMN9_9BACL</name>
<organism evidence="2 3">
    <name type="scientific">Alicyclobacillus vulcanalis</name>
    <dbReference type="NCBI Taxonomy" id="252246"/>
    <lineage>
        <taxon>Bacteria</taxon>
        <taxon>Bacillati</taxon>
        <taxon>Bacillota</taxon>
        <taxon>Bacilli</taxon>
        <taxon>Bacillales</taxon>
        <taxon>Alicyclobacillaceae</taxon>
        <taxon>Alicyclobacillus</taxon>
    </lineage>
</organism>